<dbReference type="GO" id="GO:0003677">
    <property type="term" value="F:DNA binding"/>
    <property type="evidence" value="ECO:0007669"/>
    <property type="project" value="InterPro"/>
</dbReference>
<gene>
    <name evidence="6" type="ORF">B0T11DRAFT_295785</name>
</gene>
<name>A0A8K0X5Q5_9PEZI</name>
<dbReference type="CDD" id="cd12148">
    <property type="entry name" value="fungal_TF_MHR"/>
    <property type="match status" value="1"/>
</dbReference>
<reference evidence="6" key="1">
    <citation type="journal article" date="2021" name="Nat. Commun.">
        <title>Genetic determinants of endophytism in the Arabidopsis root mycobiome.</title>
        <authorList>
            <person name="Mesny F."/>
            <person name="Miyauchi S."/>
            <person name="Thiergart T."/>
            <person name="Pickel B."/>
            <person name="Atanasova L."/>
            <person name="Karlsson M."/>
            <person name="Huettel B."/>
            <person name="Barry K.W."/>
            <person name="Haridas S."/>
            <person name="Chen C."/>
            <person name="Bauer D."/>
            <person name="Andreopoulos W."/>
            <person name="Pangilinan J."/>
            <person name="LaButti K."/>
            <person name="Riley R."/>
            <person name="Lipzen A."/>
            <person name="Clum A."/>
            <person name="Drula E."/>
            <person name="Henrissat B."/>
            <person name="Kohler A."/>
            <person name="Grigoriev I.V."/>
            <person name="Martin F.M."/>
            <person name="Hacquard S."/>
        </authorList>
    </citation>
    <scope>NUCLEOTIDE SEQUENCE</scope>
    <source>
        <strain evidence="6">MPI-CAGE-AT-0016</strain>
    </source>
</reference>
<keyword evidence="3" id="KW-0539">Nucleus</keyword>
<feature type="region of interest" description="Disordered" evidence="4">
    <location>
        <begin position="91"/>
        <end position="112"/>
    </location>
</feature>
<protein>
    <submittedName>
        <fullName evidence="6">Fungal-specific transcription factor domain-containing protein</fullName>
    </submittedName>
</protein>
<evidence type="ECO:0000313" key="6">
    <source>
        <dbReference type="EMBL" id="KAH7368082.1"/>
    </source>
</evidence>
<evidence type="ECO:0000256" key="2">
    <source>
        <dbReference type="ARBA" id="ARBA00023163"/>
    </source>
</evidence>
<dbReference type="EMBL" id="JAGPXD010000002">
    <property type="protein sequence ID" value="KAH7368082.1"/>
    <property type="molecule type" value="Genomic_DNA"/>
</dbReference>
<dbReference type="GO" id="GO:0006351">
    <property type="term" value="P:DNA-templated transcription"/>
    <property type="evidence" value="ECO:0007669"/>
    <property type="project" value="InterPro"/>
</dbReference>
<dbReference type="InterPro" id="IPR007219">
    <property type="entry name" value="XnlR_reg_dom"/>
</dbReference>
<feature type="compositionally biased region" description="Polar residues" evidence="4">
    <location>
        <begin position="94"/>
        <end position="107"/>
    </location>
</feature>
<sequence>MPQEKGQMLRRSALSELLSPQAAMHLWQRWTTSLFRGGLLETIKQYEEQLKSQSNTSTPRGAATINVHARAISPASDDGLPEPITFKEVPVSVGSKTSPAGTTTEQASGPAFESRVRSLFHSHTEGDSRQLTTLTPVGEQAASATAAGLSPDGSEWCSTVDLVDGAPTLDLPTEPEAHRLLELFLMHMGTNQHFLDLRNFSDSLTLLYQNPTSQKKQKSTMWFTQYLLIMAMGKLMDDDTASNRDLPGASYFAEAMRRLPPLHRLGSCGIIAVEILCLVTTYLQWCDRRHDAYLYIGTAVRLAIALGCSLKASDQQCLPSERAHRVRVWWTAYMLDRRLSAALGLPSAADNRQISLELPGSAPGFQSAQALNVNVRIAHVTGDIMTSLYGNTALSELDLVRKIQSILKSLHDTGQSIPRKYIIDFSKKDLSVSRTGASLYLMLYQAVILCIRPLILQKVKAKVDGLPQSEVVSNTSNLCHSCTEASIKSIQILSTLQRQNQLARFGFFDLDATFSAAFILIMKGFIHGTKSPPAELRLAGEVLGFLSREGNKAARQRLNDVMQLSSHVWSPQVVSDTWAGIRSQGPPGDSSLIKFSTPTAEESIAALHRAQREADTSNQGQQQPFPTLADMPPWDDGGAGQMDLDGDAAFLGLDLTNSFGPELDLAAPGIYSSFNDPGLPLTGVDHLDWAEIEKMFASRST</sequence>
<dbReference type="AlphaFoldDB" id="A0A8K0X5Q5"/>
<proteinExistence type="predicted"/>
<dbReference type="Pfam" id="PF04082">
    <property type="entry name" value="Fungal_trans"/>
    <property type="match status" value="1"/>
</dbReference>
<accession>A0A8K0X5Q5</accession>
<evidence type="ECO:0000259" key="5">
    <source>
        <dbReference type="SMART" id="SM00906"/>
    </source>
</evidence>
<organism evidence="6 7">
    <name type="scientific">Plectosphaerella cucumerina</name>
    <dbReference type="NCBI Taxonomy" id="40658"/>
    <lineage>
        <taxon>Eukaryota</taxon>
        <taxon>Fungi</taxon>
        <taxon>Dikarya</taxon>
        <taxon>Ascomycota</taxon>
        <taxon>Pezizomycotina</taxon>
        <taxon>Sordariomycetes</taxon>
        <taxon>Hypocreomycetidae</taxon>
        <taxon>Glomerellales</taxon>
        <taxon>Plectosphaerellaceae</taxon>
        <taxon>Plectosphaerella</taxon>
    </lineage>
</organism>
<dbReference type="GO" id="GO:0008270">
    <property type="term" value="F:zinc ion binding"/>
    <property type="evidence" value="ECO:0007669"/>
    <property type="project" value="InterPro"/>
</dbReference>
<dbReference type="SMART" id="SM00906">
    <property type="entry name" value="Fungal_trans"/>
    <property type="match status" value="1"/>
</dbReference>
<evidence type="ECO:0000256" key="3">
    <source>
        <dbReference type="ARBA" id="ARBA00023242"/>
    </source>
</evidence>
<evidence type="ECO:0000256" key="1">
    <source>
        <dbReference type="ARBA" id="ARBA00023015"/>
    </source>
</evidence>
<evidence type="ECO:0000313" key="7">
    <source>
        <dbReference type="Proteomes" id="UP000813385"/>
    </source>
</evidence>
<keyword evidence="2" id="KW-0804">Transcription</keyword>
<dbReference type="PANTHER" id="PTHR47424">
    <property type="entry name" value="REGULATORY PROTEIN GAL4"/>
    <property type="match status" value="1"/>
</dbReference>
<dbReference type="OrthoDB" id="3266505at2759"/>
<evidence type="ECO:0000256" key="4">
    <source>
        <dbReference type="SAM" id="MobiDB-lite"/>
    </source>
</evidence>
<feature type="domain" description="Xylanolytic transcriptional activator regulatory" evidence="5">
    <location>
        <begin position="292"/>
        <end position="365"/>
    </location>
</feature>
<keyword evidence="1" id="KW-0805">Transcription regulation</keyword>
<dbReference type="Proteomes" id="UP000813385">
    <property type="component" value="Unassembled WGS sequence"/>
</dbReference>
<comment type="caution">
    <text evidence="6">The sequence shown here is derived from an EMBL/GenBank/DDBJ whole genome shotgun (WGS) entry which is preliminary data.</text>
</comment>
<dbReference type="PANTHER" id="PTHR47424:SF6">
    <property type="entry name" value="PROLINE UTILIZATION TRANS-ACTIVATOR"/>
    <property type="match status" value="1"/>
</dbReference>
<keyword evidence="7" id="KW-1185">Reference proteome</keyword>
<dbReference type="InterPro" id="IPR051127">
    <property type="entry name" value="Fungal_SecMet_Regulators"/>
</dbReference>